<comment type="function">
    <text evidence="1">Might have a role analogous to that of eukaryotic histone proteins.</text>
</comment>
<protein>
    <recommendedName>
        <fullName evidence="5">Histone H1-like protein Hc1</fullName>
    </recommendedName>
</protein>
<evidence type="ECO:0008006" key="5">
    <source>
        <dbReference type="Google" id="ProtNLM"/>
    </source>
</evidence>
<dbReference type="GO" id="GO:0030527">
    <property type="term" value="F:structural constituent of chromatin"/>
    <property type="evidence" value="ECO:0007669"/>
    <property type="project" value="InterPro"/>
</dbReference>
<reference evidence="3 4" key="1">
    <citation type="journal article" date="2013" name="Stand. Genomic Sci.">
        <title>Genomic Encyclopedia of Type Strains, Phase I: The one thousand microbial genomes (KMG-I) project.</title>
        <authorList>
            <person name="Kyrpides N.C."/>
            <person name="Woyke T."/>
            <person name="Eisen J.A."/>
            <person name="Garrity G."/>
            <person name="Lilburn T.G."/>
            <person name="Beck B.J."/>
            <person name="Whitman W.B."/>
            <person name="Hugenholtz P."/>
            <person name="Klenk H.P."/>
        </authorList>
    </citation>
    <scope>NUCLEOTIDE SEQUENCE [LARGE SCALE GENOMIC DNA]</scope>
    <source>
        <strain evidence="3 4">DSM 13484</strain>
    </source>
</reference>
<dbReference type="GO" id="GO:0003677">
    <property type="term" value="F:DNA binding"/>
    <property type="evidence" value="ECO:0007669"/>
    <property type="project" value="InterPro"/>
</dbReference>
<accession>A0A562T2B3</accession>
<name>A0A562T2B3_CHIJA</name>
<evidence type="ECO:0000313" key="4">
    <source>
        <dbReference type="Proteomes" id="UP000316778"/>
    </source>
</evidence>
<evidence type="ECO:0000313" key="3">
    <source>
        <dbReference type="EMBL" id="TWI87809.1"/>
    </source>
</evidence>
<comment type="similarity">
    <text evidence="2">Belongs to the histone H1/H5 family. HCT subfamily.</text>
</comment>
<dbReference type="RefSeq" id="WP_145712253.1">
    <property type="nucleotide sequence ID" value="NZ_BAAAFY010000001.1"/>
</dbReference>
<dbReference type="AlphaFoldDB" id="A0A562T2B3"/>
<comment type="caution">
    <text evidence="3">The sequence shown here is derived from an EMBL/GenBank/DDBJ whole genome shotgun (WGS) entry which is preliminary data.</text>
</comment>
<dbReference type="Pfam" id="PF07432">
    <property type="entry name" value="Hc1"/>
    <property type="match status" value="1"/>
</dbReference>
<dbReference type="InterPro" id="IPR010886">
    <property type="entry name" value="Hc1"/>
</dbReference>
<evidence type="ECO:0000256" key="1">
    <source>
        <dbReference type="ARBA" id="ARBA00002333"/>
    </source>
</evidence>
<sequence>MEKFEKLKTLLQTAEKDAAKFYLNGNAAAGTRLRKFMQDTKVLAQDIRNEVSEIKSKS</sequence>
<gene>
    <name evidence="3" type="ORF">LX66_1880</name>
</gene>
<proteinExistence type="inferred from homology"/>
<dbReference type="OrthoDB" id="9808717at2"/>
<dbReference type="Proteomes" id="UP000316778">
    <property type="component" value="Unassembled WGS sequence"/>
</dbReference>
<dbReference type="EMBL" id="VLLG01000003">
    <property type="protein sequence ID" value="TWI87809.1"/>
    <property type="molecule type" value="Genomic_DNA"/>
</dbReference>
<keyword evidence="4" id="KW-1185">Reference proteome</keyword>
<organism evidence="3 4">
    <name type="scientific">Chitinophaga japonensis</name>
    <name type="common">Flexibacter japonensis</name>
    <dbReference type="NCBI Taxonomy" id="104662"/>
    <lineage>
        <taxon>Bacteria</taxon>
        <taxon>Pseudomonadati</taxon>
        <taxon>Bacteroidota</taxon>
        <taxon>Chitinophagia</taxon>
        <taxon>Chitinophagales</taxon>
        <taxon>Chitinophagaceae</taxon>
        <taxon>Chitinophaga</taxon>
    </lineage>
</organism>
<evidence type="ECO:0000256" key="2">
    <source>
        <dbReference type="ARBA" id="ARBA00008424"/>
    </source>
</evidence>